<comment type="caution">
    <text evidence="2">The sequence shown here is derived from an EMBL/GenBank/DDBJ whole genome shotgun (WGS) entry which is preliminary data.</text>
</comment>
<keyword evidence="1" id="KW-0812">Transmembrane</keyword>
<reference evidence="2" key="1">
    <citation type="submission" date="2021-01" db="EMBL/GenBank/DDBJ databases">
        <title>Whole genome shotgun sequence of Virgisporangium aurantiacum NBRC 16421.</title>
        <authorList>
            <person name="Komaki H."/>
            <person name="Tamura T."/>
        </authorList>
    </citation>
    <scope>NUCLEOTIDE SEQUENCE</scope>
    <source>
        <strain evidence="2">NBRC 16421</strain>
    </source>
</reference>
<keyword evidence="1" id="KW-1133">Transmembrane helix</keyword>
<accession>A0A8J4E3M0</accession>
<dbReference type="AlphaFoldDB" id="A0A8J4E3M0"/>
<evidence type="ECO:0000313" key="3">
    <source>
        <dbReference type="Proteomes" id="UP000612585"/>
    </source>
</evidence>
<keyword evidence="3" id="KW-1185">Reference proteome</keyword>
<protein>
    <submittedName>
        <fullName evidence="2">Uncharacterized protein</fullName>
    </submittedName>
</protein>
<feature type="transmembrane region" description="Helical" evidence="1">
    <location>
        <begin position="12"/>
        <end position="34"/>
    </location>
</feature>
<name>A0A8J4E3M0_9ACTN</name>
<sequence length="193" mass="20951">MPSGEEPQAPWVLAAVVTAAVAVWVAVDCLRLLYAIGEYESRIVAVNHDYADVLPAYTVYEVLGYDVPFGRAVLVVVAVAVAAMVGWLHRARSNARRLGVRLTGPFGVWLACVLVTAMLNEVVWWYDAKVFDNEGPWDTRNAAYPLWAAETVMVMVTATVTARLVRVTTAAQQEKGDELSGASLLSGIDSRSP</sequence>
<feature type="transmembrane region" description="Helical" evidence="1">
    <location>
        <begin position="108"/>
        <end position="126"/>
    </location>
</feature>
<gene>
    <name evidence="2" type="ORF">Vau01_076040</name>
</gene>
<evidence type="ECO:0000256" key="1">
    <source>
        <dbReference type="SAM" id="Phobius"/>
    </source>
</evidence>
<dbReference type="Proteomes" id="UP000612585">
    <property type="component" value="Unassembled WGS sequence"/>
</dbReference>
<feature type="transmembrane region" description="Helical" evidence="1">
    <location>
        <begin position="69"/>
        <end position="88"/>
    </location>
</feature>
<organism evidence="2 3">
    <name type="scientific">Virgisporangium aurantiacum</name>
    <dbReference type="NCBI Taxonomy" id="175570"/>
    <lineage>
        <taxon>Bacteria</taxon>
        <taxon>Bacillati</taxon>
        <taxon>Actinomycetota</taxon>
        <taxon>Actinomycetes</taxon>
        <taxon>Micromonosporales</taxon>
        <taxon>Micromonosporaceae</taxon>
        <taxon>Virgisporangium</taxon>
    </lineage>
</organism>
<evidence type="ECO:0000313" key="2">
    <source>
        <dbReference type="EMBL" id="GIJ60088.1"/>
    </source>
</evidence>
<dbReference type="EMBL" id="BOPG01000050">
    <property type="protein sequence ID" value="GIJ60088.1"/>
    <property type="molecule type" value="Genomic_DNA"/>
</dbReference>
<keyword evidence="1" id="KW-0472">Membrane</keyword>
<feature type="transmembrane region" description="Helical" evidence="1">
    <location>
        <begin position="146"/>
        <end position="165"/>
    </location>
</feature>
<proteinExistence type="predicted"/>